<dbReference type="Proteomes" id="UP001138500">
    <property type="component" value="Unassembled WGS sequence"/>
</dbReference>
<feature type="region of interest" description="Disordered" evidence="1">
    <location>
        <begin position="125"/>
        <end position="169"/>
    </location>
</feature>
<reference evidence="2 3" key="1">
    <citation type="journal article" date="2018" name="IMA Fungus">
        <title>IMA Genome-F 10: Nine draft genome sequences of Claviceps purpurea s.lat., including C. arundinis, C. humidiphila, and C. cf. spartinae, pseudomolecules for the pitch canker pathogen Fusarium circinatum, draft genome of Davidsoniella eucalypti, Grosmannia galeiformis, Quambalaria eucalypti, and Teratosphaeria destructans.</title>
        <authorList>
            <person name="Wingfield B.D."/>
            <person name="Liu M."/>
            <person name="Nguyen H.D."/>
            <person name="Lane F.A."/>
            <person name="Morgan S.W."/>
            <person name="De Vos L."/>
            <person name="Wilken P.M."/>
            <person name="Duong T.A."/>
            <person name="Aylward J."/>
            <person name="Coetzee M.P."/>
            <person name="Dadej K."/>
            <person name="De Beer Z.W."/>
            <person name="Findlay W."/>
            <person name="Havenga M."/>
            <person name="Kolarik M."/>
            <person name="Menzies J.G."/>
            <person name="Naidoo K."/>
            <person name="Pochopski O."/>
            <person name="Shoukouhi P."/>
            <person name="Santana Q.C."/>
            <person name="Seifert K.A."/>
            <person name="Soal N."/>
            <person name="Steenkamp E.T."/>
            <person name="Tatham C.T."/>
            <person name="van der Nest M.A."/>
            <person name="Wingfield M.J."/>
        </authorList>
    </citation>
    <scope>NUCLEOTIDE SEQUENCE [LARGE SCALE GENOMIC DNA]</scope>
    <source>
        <strain evidence="2">CMW44962</strain>
    </source>
</reference>
<dbReference type="EMBL" id="RIBY02000036">
    <property type="protein sequence ID" value="KAH9845555.1"/>
    <property type="molecule type" value="Genomic_DNA"/>
</dbReference>
<reference evidence="2 3" key="2">
    <citation type="journal article" date="2021" name="Curr. Genet.">
        <title>Genetic response to nitrogen starvation in the aggressive Eucalyptus foliar pathogen Teratosphaeria destructans.</title>
        <authorList>
            <person name="Havenga M."/>
            <person name="Wingfield B.D."/>
            <person name="Wingfield M.J."/>
            <person name="Dreyer L.L."/>
            <person name="Roets F."/>
            <person name="Aylward J."/>
        </authorList>
    </citation>
    <scope>NUCLEOTIDE SEQUENCE [LARGE SCALE GENOMIC DNA]</scope>
    <source>
        <strain evidence="2">CMW44962</strain>
    </source>
</reference>
<gene>
    <name evidence="2" type="ORF">Tdes44962_MAKER06520</name>
</gene>
<evidence type="ECO:0000256" key="1">
    <source>
        <dbReference type="SAM" id="MobiDB-lite"/>
    </source>
</evidence>
<evidence type="ECO:0000313" key="3">
    <source>
        <dbReference type="Proteomes" id="UP001138500"/>
    </source>
</evidence>
<accession>A0A9W7W7U1</accession>
<keyword evidence="3" id="KW-1185">Reference proteome</keyword>
<organism evidence="2 3">
    <name type="scientific">Teratosphaeria destructans</name>
    <dbReference type="NCBI Taxonomy" id="418781"/>
    <lineage>
        <taxon>Eukaryota</taxon>
        <taxon>Fungi</taxon>
        <taxon>Dikarya</taxon>
        <taxon>Ascomycota</taxon>
        <taxon>Pezizomycotina</taxon>
        <taxon>Dothideomycetes</taxon>
        <taxon>Dothideomycetidae</taxon>
        <taxon>Mycosphaerellales</taxon>
        <taxon>Teratosphaeriaceae</taxon>
        <taxon>Teratosphaeria</taxon>
    </lineage>
</organism>
<protein>
    <submittedName>
        <fullName evidence="2">Uncharacterized protein</fullName>
    </submittedName>
</protein>
<name>A0A9W7W7U1_9PEZI</name>
<dbReference type="AlphaFoldDB" id="A0A9W7W7U1"/>
<proteinExistence type="predicted"/>
<sequence>MSIDVDKERNLEAFFDTLDLDDSCGPRFGPPRTLLSRVIIIRAGTVSQSSVPESQNDAARYAEFAKVNQEIFSVQLGDALYELQQSLKLPKCLTGDAFALAASPDGLTEADREVAATIAEEIRALGSTPPSDAPFPNTTFTPPSSSPPTNQAAGAQTEDGANDIAHQEREHRIQAAFSKV</sequence>
<evidence type="ECO:0000313" key="2">
    <source>
        <dbReference type="EMBL" id="KAH9845555.1"/>
    </source>
</evidence>
<comment type="caution">
    <text evidence="2">The sequence shown here is derived from an EMBL/GenBank/DDBJ whole genome shotgun (WGS) entry which is preliminary data.</text>
</comment>
<feature type="compositionally biased region" description="Low complexity" evidence="1">
    <location>
        <begin position="134"/>
        <end position="150"/>
    </location>
</feature>